<evidence type="ECO:0000313" key="1">
    <source>
        <dbReference type="EMBL" id="GBL85265.1"/>
    </source>
</evidence>
<name>A0A4Y2B1P9_ARAVE</name>
<gene>
    <name evidence="1" type="ORF">AVEN_209479_1</name>
</gene>
<comment type="caution">
    <text evidence="1">The sequence shown here is derived from an EMBL/GenBank/DDBJ whole genome shotgun (WGS) entry which is preliminary data.</text>
</comment>
<protein>
    <submittedName>
        <fullName evidence="1">Uncharacterized protein</fullName>
    </submittedName>
</protein>
<dbReference type="Proteomes" id="UP000499080">
    <property type="component" value="Unassembled WGS sequence"/>
</dbReference>
<keyword evidence="2" id="KW-1185">Reference proteome</keyword>
<accession>A0A4Y2B1P9</accession>
<proteinExistence type="predicted"/>
<reference evidence="1 2" key="1">
    <citation type="journal article" date="2019" name="Sci. Rep.">
        <title>Orb-weaving spider Araneus ventricosus genome elucidates the spidroin gene catalogue.</title>
        <authorList>
            <person name="Kono N."/>
            <person name="Nakamura H."/>
            <person name="Ohtoshi R."/>
            <person name="Moran D.A.P."/>
            <person name="Shinohara A."/>
            <person name="Yoshida Y."/>
            <person name="Fujiwara M."/>
            <person name="Mori M."/>
            <person name="Tomita M."/>
            <person name="Arakawa K."/>
        </authorList>
    </citation>
    <scope>NUCLEOTIDE SEQUENCE [LARGE SCALE GENOMIC DNA]</scope>
</reference>
<dbReference type="AlphaFoldDB" id="A0A4Y2B1P9"/>
<evidence type="ECO:0000313" key="2">
    <source>
        <dbReference type="Proteomes" id="UP000499080"/>
    </source>
</evidence>
<organism evidence="1 2">
    <name type="scientific">Araneus ventricosus</name>
    <name type="common">Orbweaver spider</name>
    <name type="synonym">Epeira ventricosa</name>
    <dbReference type="NCBI Taxonomy" id="182803"/>
    <lineage>
        <taxon>Eukaryota</taxon>
        <taxon>Metazoa</taxon>
        <taxon>Ecdysozoa</taxon>
        <taxon>Arthropoda</taxon>
        <taxon>Chelicerata</taxon>
        <taxon>Arachnida</taxon>
        <taxon>Araneae</taxon>
        <taxon>Araneomorphae</taxon>
        <taxon>Entelegynae</taxon>
        <taxon>Araneoidea</taxon>
        <taxon>Araneidae</taxon>
        <taxon>Araneus</taxon>
    </lineage>
</organism>
<sequence length="100" mass="11438">MNPKSLRFTREATCLPPGNPKDKGSFLRLLESRNHCIPQQVPSEVGINPDLFSGFLSAFRKRDRLLSIHFQEREAYWQKSSSPFAFSFVDGVFLPNCFSV</sequence>
<dbReference type="EMBL" id="BGPR01081962">
    <property type="protein sequence ID" value="GBL85265.1"/>
    <property type="molecule type" value="Genomic_DNA"/>
</dbReference>